<dbReference type="AlphaFoldDB" id="A0A382FIJ6"/>
<gene>
    <name evidence="1" type="ORF">METZ01_LOCUS214811</name>
</gene>
<name>A0A382FIJ6_9ZZZZ</name>
<proteinExistence type="predicted"/>
<evidence type="ECO:0000313" key="1">
    <source>
        <dbReference type="EMBL" id="SVB61957.1"/>
    </source>
</evidence>
<organism evidence="1">
    <name type="scientific">marine metagenome</name>
    <dbReference type="NCBI Taxonomy" id="408172"/>
    <lineage>
        <taxon>unclassified sequences</taxon>
        <taxon>metagenomes</taxon>
        <taxon>ecological metagenomes</taxon>
    </lineage>
</organism>
<sequence length="90" mass="10858">MEESINYPPKNIWVALEEQSRNHYEREFLTPINTSVEKLKEVFINRTFYADDNEWLSDVAGLVFDLFEETGNEEHWMYPKEEFKKSYVTT</sequence>
<dbReference type="EMBL" id="UINC01049777">
    <property type="protein sequence ID" value="SVB61957.1"/>
    <property type="molecule type" value="Genomic_DNA"/>
</dbReference>
<accession>A0A382FIJ6</accession>
<protein>
    <submittedName>
        <fullName evidence="1">Uncharacterized protein</fullName>
    </submittedName>
</protein>
<reference evidence="1" key="1">
    <citation type="submission" date="2018-05" db="EMBL/GenBank/DDBJ databases">
        <authorList>
            <person name="Lanie J.A."/>
            <person name="Ng W.-L."/>
            <person name="Kazmierczak K.M."/>
            <person name="Andrzejewski T.M."/>
            <person name="Davidsen T.M."/>
            <person name="Wayne K.J."/>
            <person name="Tettelin H."/>
            <person name="Glass J.I."/>
            <person name="Rusch D."/>
            <person name="Podicherti R."/>
            <person name="Tsui H.-C.T."/>
            <person name="Winkler M.E."/>
        </authorList>
    </citation>
    <scope>NUCLEOTIDE SEQUENCE</scope>
</reference>